<organism evidence="1">
    <name type="scientific">Timema douglasi</name>
    <name type="common">Walking stick</name>
    <dbReference type="NCBI Taxonomy" id="61478"/>
    <lineage>
        <taxon>Eukaryota</taxon>
        <taxon>Metazoa</taxon>
        <taxon>Ecdysozoa</taxon>
        <taxon>Arthropoda</taxon>
        <taxon>Hexapoda</taxon>
        <taxon>Insecta</taxon>
        <taxon>Pterygota</taxon>
        <taxon>Neoptera</taxon>
        <taxon>Polyneoptera</taxon>
        <taxon>Phasmatodea</taxon>
        <taxon>Timematodea</taxon>
        <taxon>Timematoidea</taxon>
        <taxon>Timematidae</taxon>
        <taxon>Timema</taxon>
    </lineage>
</organism>
<proteinExistence type="predicted"/>
<sequence length="289" mass="31251">MGYEIRVENPRVGTVLRAMFERNPQAARQTEYSTQAKMVDTGTGSLYIVGSFKRMSHDPDFKDALVSVPQDMCCRGTQSTQYYHDHKSIEYPGSISGAKDPGYILVAKYPGFTPGVTHPGPIPSAKYPGFTPGVTHPGSIPSAKYSGYIPSAKYPGSVPSVKYPGSIPGAKYPGYILVAKYPGFTPGVTHPGPIPSAKYPGFTPGVTHPGPIPSAKYPGFTPGVTHPGSIPSAKYPGFIPDLFLSSNVTTSDFNMGYSMTGTLERGDRKTNSFQMTHFAVIRRWDRNKD</sequence>
<accession>A0A7R8VJ03</accession>
<dbReference type="AlphaFoldDB" id="A0A7R8VJ03"/>
<name>A0A7R8VJ03_TIMDO</name>
<dbReference type="EMBL" id="OA566793">
    <property type="protein sequence ID" value="CAD7199465.1"/>
    <property type="molecule type" value="Genomic_DNA"/>
</dbReference>
<protein>
    <submittedName>
        <fullName evidence="1">Uncharacterized protein</fullName>
    </submittedName>
</protein>
<reference evidence="1" key="1">
    <citation type="submission" date="2020-11" db="EMBL/GenBank/DDBJ databases">
        <authorList>
            <person name="Tran Van P."/>
        </authorList>
    </citation>
    <scope>NUCLEOTIDE SEQUENCE</scope>
</reference>
<gene>
    <name evidence="1" type="ORF">TDIB3V08_LOCUS5714</name>
</gene>
<evidence type="ECO:0000313" key="1">
    <source>
        <dbReference type="EMBL" id="CAD7199465.1"/>
    </source>
</evidence>